<feature type="transmembrane region" description="Helical" evidence="3">
    <location>
        <begin position="216"/>
        <end position="235"/>
    </location>
</feature>
<evidence type="ECO:0000259" key="4">
    <source>
        <dbReference type="Pfam" id="PF00892"/>
    </source>
</evidence>
<keyword evidence="3" id="KW-1133">Transmembrane helix</keyword>
<accession>A0A1W6WJP8</accession>
<feature type="transmembrane region" description="Helical" evidence="3">
    <location>
        <begin position="97"/>
        <end position="120"/>
    </location>
</feature>
<dbReference type="FunFam" id="1.10.3730.20:FF:000010">
    <property type="entry name" value="EamA family transporter"/>
    <property type="match status" value="1"/>
</dbReference>
<feature type="transmembrane region" description="Helical" evidence="3">
    <location>
        <begin position="127"/>
        <end position="146"/>
    </location>
</feature>
<dbReference type="Pfam" id="PF00892">
    <property type="entry name" value="EamA"/>
    <property type="match status" value="2"/>
</dbReference>
<gene>
    <name evidence="5" type="ORF">CAB88_04990</name>
</gene>
<feature type="transmembrane region" description="Helical" evidence="3">
    <location>
        <begin position="152"/>
        <end position="173"/>
    </location>
</feature>
<evidence type="ECO:0000256" key="2">
    <source>
        <dbReference type="ARBA" id="ARBA00007362"/>
    </source>
</evidence>
<dbReference type="GeneID" id="67465588"/>
<evidence type="ECO:0000256" key="3">
    <source>
        <dbReference type="SAM" id="Phobius"/>
    </source>
</evidence>
<dbReference type="AlphaFoldDB" id="A0A1W6WJP8"/>
<feature type="transmembrane region" description="Helical" evidence="3">
    <location>
        <begin position="42"/>
        <end position="61"/>
    </location>
</feature>
<comment type="similarity">
    <text evidence="2">Belongs to the EamA transporter family.</text>
</comment>
<keyword evidence="3" id="KW-0472">Membrane</keyword>
<dbReference type="InterPro" id="IPR037185">
    <property type="entry name" value="EmrE-like"/>
</dbReference>
<comment type="subcellular location">
    <subcellularLocation>
        <location evidence="1">Endomembrane system</location>
        <topology evidence="1">Multi-pass membrane protein</topology>
    </subcellularLocation>
</comment>
<feature type="transmembrane region" description="Helical" evidence="3">
    <location>
        <begin position="247"/>
        <end position="265"/>
    </location>
</feature>
<evidence type="ECO:0000313" key="5">
    <source>
        <dbReference type="EMBL" id="ARP56473.1"/>
    </source>
</evidence>
<dbReference type="SUPFAM" id="SSF103481">
    <property type="entry name" value="Multidrug resistance efflux transporter EmrE"/>
    <property type="match status" value="2"/>
</dbReference>
<name>A0A1W6WJP8_BACTU</name>
<evidence type="ECO:0000313" key="6">
    <source>
        <dbReference type="Proteomes" id="UP000194143"/>
    </source>
</evidence>
<keyword evidence="3" id="KW-0812">Transmembrane</keyword>
<dbReference type="RefSeq" id="WP_000939632.1">
    <property type="nucleotide sequence ID" value="NZ_CP012099.1"/>
</dbReference>
<dbReference type="SMR" id="A0A1W6WJP8"/>
<proteinExistence type="inferred from homology"/>
<dbReference type="GO" id="GO:0016020">
    <property type="term" value="C:membrane"/>
    <property type="evidence" value="ECO:0007669"/>
    <property type="project" value="InterPro"/>
</dbReference>
<dbReference type="PANTHER" id="PTHR22911:SF102">
    <property type="entry name" value="MEMBRANE PROTEIN"/>
    <property type="match status" value="1"/>
</dbReference>
<protein>
    <submittedName>
        <fullName evidence="5">EamA family transporter</fullName>
    </submittedName>
</protein>
<feature type="transmembrane region" description="Helical" evidence="3">
    <location>
        <begin position="12"/>
        <end position="30"/>
    </location>
</feature>
<feature type="domain" description="EamA" evidence="4">
    <location>
        <begin position="158"/>
        <end position="289"/>
    </location>
</feature>
<dbReference type="Proteomes" id="UP000194143">
    <property type="component" value="Chromosome"/>
</dbReference>
<dbReference type="EMBL" id="CP021061">
    <property type="protein sequence ID" value="ARP56473.1"/>
    <property type="molecule type" value="Genomic_DNA"/>
</dbReference>
<dbReference type="Gene3D" id="1.10.3730.20">
    <property type="match status" value="1"/>
</dbReference>
<dbReference type="PANTHER" id="PTHR22911">
    <property type="entry name" value="ACYL-MALONYL CONDENSING ENZYME-RELATED"/>
    <property type="match status" value="1"/>
</dbReference>
<organism evidence="5 6">
    <name type="scientific">Bacillus thuringiensis</name>
    <dbReference type="NCBI Taxonomy" id="1428"/>
    <lineage>
        <taxon>Bacteria</taxon>
        <taxon>Bacillati</taxon>
        <taxon>Bacillota</taxon>
        <taxon>Bacilli</taxon>
        <taxon>Bacillales</taxon>
        <taxon>Bacillaceae</taxon>
        <taxon>Bacillus</taxon>
        <taxon>Bacillus cereus group</taxon>
    </lineage>
</organism>
<dbReference type="InterPro" id="IPR000620">
    <property type="entry name" value="EamA_dom"/>
</dbReference>
<feature type="transmembrane region" description="Helical" evidence="3">
    <location>
        <begin position="185"/>
        <end position="204"/>
    </location>
</feature>
<feature type="transmembrane region" description="Helical" evidence="3">
    <location>
        <begin position="73"/>
        <end position="91"/>
    </location>
</feature>
<reference evidence="5 6" key="1">
    <citation type="submission" date="2017-04" db="EMBL/GenBank/DDBJ databases">
        <title>Complete Genome Sequence of Bacillus thuringiensis type Strain ATCC 10792.</title>
        <authorList>
            <person name="Oh D.-H."/>
            <person name="Park B.-J."/>
            <person name="Shuai W."/>
            <person name="Chelliah R."/>
        </authorList>
    </citation>
    <scope>NUCLEOTIDE SEQUENCE [LARGE SCALE GENOMIC DNA]</scope>
    <source>
        <strain evidence="5 6">ATCC 10792</strain>
    </source>
</reference>
<keyword evidence="6" id="KW-1185">Reference proteome</keyword>
<feature type="domain" description="EamA" evidence="4">
    <location>
        <begin position="15"/>
        <end position="144"/>
    </location>
</feature>
<evidence type="ECO:0000256" key="1">
    <source>
        <dbReference type="ARBA" id="ARBA00004127"/>
    </source>
</evidence>
<sequence length="313" mass="35098">MLQKSFKQEKTVPALKMIASMVIFGSVGFFSVQTNLPSFELVFVRCIFATIFLSVCWLLTGQYKQDKWERKEVIQVLICGFFLVFNWVFLFKAFENMSVTIAISVYHLAPVIVLLIGSIVFKEKLTLISIISIVVCFVGALLIAGIDGSFSFGSLMSSGMIWGFLAALFYAFTTLFGKGINKMSAYAMTFLQTFLGIFLLIPFIDLDAFSGLTQSNWTYIIATGFIHTGIVYYLFFDSLRHLSTKTISILVFLDPAVAILLDTVLTGFRPTLMQITGILFIFIGMTLTLKKSKDKKLSQKEKRIESDASISQQ</sequence>
<feature type="transmembrane region" description="Helical" evidence="3">
    <location>
        <begin position="271"/>
        <end position="289"/>
    </location>
</feature>